<sequence>MTELVIYHEKLDPHPTSLSFLVVPKPRRVYLFSAHSHTQHSHISRMQVVIFSEISPAYVPKQSPLPTNIPRLSQAKPFIQSRPCEQNDRPPLLSGSTFLHVAEECF</sequence>
<name>A0A177A425_9PEZI</name>
<dbReference type="RefSeq" id="XP_024321519.1">
    <property type="nucleotide sequence ID" value="XM_024471114.1"/>
</dbReference>
<protein>
    <submittedName>
        <fullName evidence="1">Uncharacterized protein</fullName>
    </submittedName>
</protein>
<dbReference type="AlphaFoldDB" id="A0A177A425"/>
<gene>
    <name evidence="1" type="ORF">VC83_07545</name>
</gene>
<reference evidence="1" key="1">
    <citation type="submission" date="2016-03" db="EMBL/GenBank/DDBJ databases">
        <title>Updated assembly of Pseudogymnoascus destructans, the fungus causing white-nose syndrome of bats.</title>
        <authorList>
            <person name="Palmer J.M."/>
            <person name="Drees K.P."/>
            <person name="Foster J.T."/>
            <person name="Lindner D.L."/>
        </authorList>
    </citation>
    <scope>NUCLEOTIDE SEQUENCE [LARGE SCALE GENOMIC DNA]</scope>
    <source>
        <strain evidence="1">20631-21</strain>
    </source>
</reference>
<dbReference type="EMBL" id="KV441405">
    <property type="protein sequence ID" value="OAF56222.1"/>
    <property type="molecule type" value="Genomic_DNA"/>
</dbReference>
<organism evidence="1">
    <name type="scientific">Pseudogymnoascus destructans</name>
    <dbReference type="NCBI Taxonomy" id="655981"/>
    <lineage>
        <taxon>Eukaryota</taxon>
        <taxon>Fungi</taxon>
        <taxon>Dikarya</taxon>
        <taxon>Ascomycota</taxon>
        <taxon>Pezizomycotina</taxon>
        <taxon>Leotiomycetes</taxon>
        <taxon>Thelebolales</taxon>
        <taxon>Thelebolaceae</taxon>
        <taxon>Pseudogymnoascus</taxon>
    </lineage>
</organism>
<evidence type="ECO:0000313" key="1">
    <source>
        <dbReference type="EMBL" id="OAF56222.1"/>
    </source>
</evidence>
<proteinExistence type="predicted"/>
<dbReference type="Proteomes" id="UP000077154">
    <property type="component" value="Unassembled WGS sequence"/>
</dbReference>
<accession>A0A177A425</accession>
<dbReference type="GeneID" id="36290590"/>